<dbReference type="EMBL" id="AP019416">
    <property type="protein sequence ID" value="BBI49680.1"/>
    <property type="molecule type" value="Genomic_DNA"/>
</dbReference>
<name>A0ABM7GGN2_9GAMM</name>
<sequence>MDVANDTVDPRKPPVEILPFAEARLAPIGDFHHFSRVAARYWQARLYPNHLVPALAPYFPLISVSNEGFIQLQSASNYMIALTQAGAFHPAEAVLEGALMDAQLFGVLHGRLSALPIMLAAHPSVGQEAALTACKAYREQGVAENSQHRDKAVKAVLQVNAALVS</sequence>
<keyword evidence="2" id="KW-1185">Reference proteome</keyword>
<gene>
    <name evidence="1" type="ORF">HORIV_21010</name>
</gene>
<reference evidence="2" key="1">
    <citation type="journal article" date="2019" name="Microbiol. Resour. Announc.">
        <title>Complete Genome Sequence of Halomonas olivaria, a Moderately Halophilic Bacterium Isolated from Olive Processing Effluents, Obtained by Nanopore Sequencing.</title>
        <authorList>
            <person name="Nagata S."/>
            <person name="Ii K.M."/>
            <person name="Tsukimi T."/>
            <person name="Miura M.C."/>
            <person name="Galipon J."/>
            <person name="Arakawa K."/>
        </authorList>
    </citation>
    <scope>NUCLEOTIDE SEQUENCE [LARGE SCALE GENOMIC DNA]</scope>
    <source>
        <strain evidence="2">TYRC17</strain>
    </source>
</reference>
<proteinExistence type="predicted"/>
<evidence type="ECO:0000313" key="1">
    <source>
        <dbReference type="EMBL" id="BBI49680.1"/>
    </source>
</evidence>
<evidence type="ECO:0000313" key="2">
    <source>
        <dbReference type="Proteomes" id="UP000289555"/>
    </source>
</evidence>
<dbReference type="Proteomes" id="UP000289555">
    <property type="component" value="Chromosome"/>
</dbReference>
<accession>A0ABM7GGN2</accession>
<organism evidence="1 2">
    <name type="scientific">Vreelandella olivaria</name>
    <dbReference type="NCBI Taxonomy" id="390919"/>
    <lineage>
        <taxon>Bacteria</taxon>
        <taxon>Pseudomonadati</taxon>
        <taxon>Pseudomonadota</taxon>
        <taxon>Gammaproteobacteria</taxon>
        <taxon>Oceanospirillales</taxon>
        <taxon>Halomonadaceae</taxon>
        <taxon>Vreelandella</taxon>
    </lineage>
</organism>
<protein>
    <submittedName>
        <fullName evidence="1">Uncharacterized protein</fullName>
    </submittedName>
</protein>